<dbReference type="AlphaFoldDB" id="A0A4R1LNP1"/>
<dbReference type="InterPro" id="IPR058625">
    <property type="entry name" value="MdtA-like_BSH"/>
</dbReference>
<dbReference type="PROSITE" id="PS51257">
    <property type="entry name" value="PROKAR_LIPOPROTEIN"/>
    <property type="match status" value="1"/>
</dbReference>
<comment type="similarity">
    <text evidence="2">Belongs to the membrane fusion protein (MFP) (TC 8.A.1) family.</text>
</comment>
<evidence type="ECO:0000256" key="1">
    <source>
        <dbReference type="ARBA" id="ARBA00004196"/>
    </source>
</evidence>
<dbReference type="Gene3D" id="2.40.420.20">
    <property type="match status" value="1"/>
</dbReference>
<dbReference type="NCBIfam" id="TIGR01730">
    <property type="entry name" value="RND_mfp"/>
    <property type="match status" value="1"/>
</dbReference>
<reference evidence="8 9" key="1">
    <citation type="submission" date="2019-03" db="EMBL/GenBank/DDBJ databases">
        <title>Genomic Encyclopedia of Archaeal and Bacterial Type Strains, Phase II (KMG-II): from individual species to whole genera.</title>
        <authorList>
            <person name="Goeker M."/>
        </authorList>
    </citation>
    <scope>NUCLEOTIDE SEQUENCE [LARGE SCALE GENOMIC DNA]</scope>
    <source>
        <strain evidence="8 9">DSM 22554</strain>
    </source>
</reference>
<dbReference type="RefSeq" id="WP_132225211.1">
    <property type="nucleotide sequence ID" value="NZ_SMGO01000003.1"/>
</dbReference>
<dbReference type="OrthoDB" id="9801814at2"/>
<gene>
    <name evidence="8" type="ORF">C8N28_2411</name>
</gene>
<comment type="subcellular location">
    <subcellularLocation>
        <location evidence="1">Cell envelope</location>
    </subcellularLocation>
</comment>
<dbReference type="GO" id="GO:0046677">
    <property type="term" value="P:response to antibiotic"/>
    <property type="evidence" value="ECO:0007669"/>
    <property type="project" value="TreeGrafter"/>
</dbReference>
<evidence type="ECO:0000259" key="7">
    <source>
        <dbReference type="Pfam" id="PF25967"/>
    </source>
</evidence>
<dbReference type="Pfam" id="PF25917">
    <property type="entry name" value="BSH_RND"/>
    <property type="match status" value="1"/>
</dbReference>
<feature type="domain" description="Multidrug resistance protein MdtA-like C-terminal permuted SH3" evidence="7">
    <location>
        <begin position="301"/>
        <end position="357"/>
    </location>
</feature>
<keyword evidence="9" id="KW-1185">Reference proteome</keyword>
<proteinExistence type="inferred from homology"/>
<feature type="coiled-coil region" evidence="3">
    <location>
        <begin position="104"/>
        <end position="169"/>
    </location>
</feature>
<dbReference type="Gene3D" id="2.40.30.170">
    <property type="match status" value="1"/>
</dbReference>
<feature type="domain" description="Multidrug resistance protein MdtA-like barrel-sandwich hybrid" evidence="5">
    <location>
        <begin position="63"/>
        <end position="204"/>
    </location>
</feature>
<feature type="domain" description="Multidrug resistance protein MdtA-like alpha-helical hairpin" evidence="4">
    <location>
        <begin position="104"/>
        <end position="171"/>
    </location>
</feature>
<feature type="domain" description="Multidrug resistance protein MdtA-like beta-barrel" evidence="6">
    <location>
        <begin position="209"/>
        <end position="292"/>
    </location>
</feature>
<dbReference type="Gene3D" id="2.40.50.100">
    <property type="match status" value="1"/>
</dbReference>
<dbReference type="PANTHER" id="PTHR30158">
    <property type="entry name" value="ACRA/E-RELATED COMPONENT OF DRUG EFFLUX TRANSPORTER"/>
    <property type="match status" value="1"/>
</dbReference>
<dbReference type="EMBL" id="SMGO01000003">
    <property type="protein sequence ID" value="TCK80666.1"/>
    <property type="molecule type" value="Genomic_DNA"/>
</dbReference>
<sequence length="378" mass="39948">MNLNSIKSGFTILTGSILLAACGGSEQQAQQTAPPPTAVSTYTVEKENVTTTDEYPGVVVALNEVELRAEVGGYITAIYVKDGQKVTKGQRLYEIDRTNYQAAYNSAKANLEVALANKAKAEKDAQRYTALAEKEAIAKQRVDYALTDLANASSQVAAAQASLATAQANLNRSIITSPLTGTIGISQVKLGALVSPGTTLLNTVSTDNPMAVDISVNQKDIQRFLELQKNPAQSISDSIFSIEQNGISYSLNGSIVAIDRAVDPGTGTIKVRISYPNPSGILVSGMTCNVKVLNKSSVPQIVIPHKAVTEQLGKYSVFVVGDSSKVEQRIIQTGSTVQDQIVVTEGLNEGEVIVSEGTMKLRPGATIQVTPDTAAATN</sequence>
<evidence type="ECO:0000256" key="3">
    <source>
        <dbReference type="SAM" id="Coils"/>
    </source>
</evidence>
<dbReference type="Pfam" id="PF25967">
    <property type="entry name" value="RND-MFP_C"/>
    <property type="match status" value="1"/>
</dbReference>
<comment type="caution">
    <text evidence="8">The sequence shown here is derived from an EMBL/GenBank/DDBJ whole genome shotgun (WGS) entry which is preliminary data.</text>
</comment>
<evidence type="ECO:0000313" key="8">
    <source>
        <dbReference type="EMBL" id="TCK80666.1"/>
    </source>
</evidence>
<dbReference type="InterPro" id="IPR058627">
    <property type="entry name" value="MdtA-like_C"/>
</dbReference>
<accession>A0A4R1LNP1</accession>
<dbReference type="Pfam" id="PF25944">
    <property type="entry name" value="Beta-barrel_RND"/>
    <property type="match status" value="1"/>
</dbReference>
<dbReference type="InterPro" id="IPR006143">
    <property type="entry name" value="RND_pump_MFP"/>
</dbReference>
<evidence type="ECO:0000259" key="6">
    <source>
        <dbReference type="Pfam" id="PF25944"/>
    </source>
</evidence>
<organism evidence="8 9">
    <name type="scientific">Albibacterium bauzanense</name>
    <dbReference type="NCBI Taxonomy" id="653929"/>
    <lineage>
        <taxon>Bacteria</taxon>
        <taxon>Pseudomonadati</taxon>
        <taxon>Bacteroidota</taxon>
        <taxon>Sphingobacteriia</taxon>
        <taxon>Sphingobacteriales</taxon>
        <taxon>Sphingobacteriaceae</taxon>
        <taxon>Albibacterium</taxon>
    </lineage>
</organism>
<dbReference type="InterPro" id="IPR058624">
    <property type="entry name" value="MdtA-like_HH"/>
</dbReference>
<dbReference type="GO" id="GO:0005886">
    <property type="term" value="C:plasma membrane"/>
    <property type="evidence" value="ECO:0007669"/>
    <property type="project" value="TreeGrafter"/>
</dbReference>
<evidence type="ECO:0000256" key="2">
    <source>
        <dbReference type="ARBA" id="ARBA00009477"/>
    </source>
</evidence>
<dbReference type="Gene3D" id="1.10.287.470">
    <property type="entry name" value="Helix hairpin bin"/>
    <property type="match status" value="1"/>
</dbReference>
<evidence type="ECO:0000259" key="5">
    <source>
        <dbReference type="Pfam" id="PF25917"/>
    </source>
</evidence>
<evidence type="ECO:0000313" key="9">
    <source>
        <dbReference type="Proteomes" id="UP000294616"/>
    </source>
</evidence>
<protein>
    <submittedName>
        <fullName evidence="8">Membrane fusion protein (Multidrug efflux system)</fullName>
    </submittedName>
</protein>
<dbReference type="InterPro" id="IPR058626">
    <property type="entry name" value="MdtA-like_b-barrel"/>
</dbReference>
<name>A0A4R1LNP1_9SPHI</name>
<dbReference type="Proteomes" id="UP000294616">
    <property type="component" value="Unassembled WGS sequence"/>
</dbReference>
<evidence type="ECO:0000259" key="4">
    <source>
        <dbReference type="Pfam" id="PF25876"/>
    </source>
</evidence>
<keyword evidence="3" id="KW-0175">Coiled coil</keyword>
<dbReference type="GO" id="GO:0022857">
    <property type="term" value="F:transmembrane transporter activity"/>
    <property type="evidence" value="ECO:0007669"/>
    <property type="project" value="InterPro"/>
</dbReference>
<dbReference type="SUPFAM" id="SSF111369">
    <property type="entry name" value="HlyD-like secretion proteins"/>
    <property type="match status" value="1"/>
</dbReference>
<dbReference type="GO" id="GO:0030313">
    <property type="term" value="C:cell envelope"/>
    <property type="evidence" value="ECO:0007669"/>
    <property type="project" value="UniProtKB-SubCell"/>
</dbReference>
<dbReference type="Pfam" id="PF25876">
    <property type="entry name" value="HH_MFP_RND"/>
    <property type="match status" value="1"/>
</dbReference>